<organism evidence="2 3">
    <name type="scientific">Ramlibacter henchirensis</name>
    <dbReference type="NCBI Taxonomy" id="204072"/>
    <lineage>
        <taxon>Bacteria</taxon>
        <taxon>Pseudomonadati</taxon>
        <taxon>Pseudomonadota</taxon>
        <taxon>Betaproteobacteria</taxon>
        <taxon>Burkholderiales</taxon>
        <taxon>Comamonadaceae</taxon>
        <taxon>Ramlibacter</taxon>
    </lineage>
</organism>
<feature type="region of interest" description="Disordered" evidence="1">
    <location>
        <begin position="1"/>
        <end position="26"/>
    </location>
</feature>
<comment type="caution">
    <text evidence="2">The sequence shown here is derived from an EMBL/GenBank/DDBJ whole genome shotgun (WGS) entry which is preliminary data.</text>
</comment>
<dbReference type="RefSeq" id="WP_135262438.1">
    <property type="nucleotide sequence ID" value="NZ_SMLM01000001.1"/>
</dbReference>
<dbReference type="AlphaFoldDB" id="A0A4Z0C4X8"/>
<evidence type="ECO:0000313" key="3">
    <source>
        <dbReference type="Proteomes" id="UP000298180"/>
    </source>
</evidence>
<dbReference type="Proteomes" id="UP000298180">
    <property type="component" value="Unassembled WGS sequence"/>
</dbReference>
<dbReference type="OrthoDB" id="9924907at2"/>
<accession>A0A4Z0C4X8</accession>
<evidence type="ECO:0008006" key="4">
    <source>
        <dbReference type="Google" id="ProtNLM"/>
    </source>
</evidence>
<feature type="compositionally biased region" description="Polar residues" evidence="1">
    <location>
        <begin position="1"/>
        <end position="13"/>
    </location>
</feature>
<dbReference type="EMBL" id="SMLM01000001">
    <property type="protein sequence ID" value="TFZ06351.1"/>
    <property type="molecule type" value="Genomic_DNA"/>
</dbReference>
<sequence>MSQKSPNTKAGRNQRNERPVAAAESQAAAFSRASSAVAKVTGNLQQSMVRHTGQLQQEAVHQLRMATNPVELMNVQAALLMAGWQHSIQCTTDVANAWFAIGAAGALPRQSKPRLN</sequence>
<gene>
    <name evidence="2" type="ORF">EZ313_06810</name>
</gene>
<reference evidence="2 3" key="1">
    <citation type="submission" date="2019-03" db="EMBL/GenBank/DDBJ databases">
        <title>Ramlibacter henchirensis DSM 14656, whole genome shotgun sequence.</title>
        <authorList>
            <person name="Zhang X."/>
            <person name="Feng G."/>
            <person name="Zhu H."/>
        </authorList>
    </citation>
    <scope>NUCLEOTIDE SEQUENCE [LARGE SCALE GENOMIC DNA]</scope>
    <source>
        <strain evidence="2 3">DSM 14656</strain>
    </source>
</reference>
<evidence type="ECO:0000313" key="2">
    <source>
        <dbReference type="EMBL" id="TFZ06351.1"/>
    </source>
</evidence>
<name>A0A4Z0C4X8_9BURK</name>
<proteinExistence type="predicted"/>
<keyword evidence="3" id="KW-1185">Reference proteome</keyword>
<protein>
    <recommendedName>
        <fullName evidence="4">Phasin family protein</fullName>
    </recommendedName>
</protein>
<evidence type="ECO:0000256" key="1">
    <source>
        <dbReference type="SAM" id="MobiDB-lite"/>
    </source>
</evidence>